<dbReference type="GO" id="GO:0004476">
    <property type="term" value="F:mannose-6-phosphate isomerase activity"/>
    <property type="evidence" value="ECO:0007669"/>
    <property type="project" value="InterPro"/>
</dbReference>
<dbReference type="InterPro" id="IPR035484">
    <property type="entry name" value="SIS_PGI/PMI_1"/>
</dbReference>
<name>A0A1F4ZBZ5_9BACT</name>
<feature type="domain" description="SIS" evidence="4">
    <location>
        <begin position="47"/>
        <end position="188"/>
    </location>
</feature>
<feature type="compositionally biased region" description="Pro residues" evidence="3">
    <location>
        <begin position="1"/>
        <end position="11"/>
    </location>
</feature>
<evidence type="ECO:0000256" key="1">
    <source>
        <dbReference type="ARBA" id="ARBA00010523"/>
    </source>
</evidence>
<accession>A0A1F4ZBZ5</accession>
<evidence type="ECO:0000256" key="2">
    <source>
        <dbReference type="ARBA" id="ARBA00023235"/>
    </source>
</evidence>
<keyword evidence="2" id="KW-0413">Isomerase</keyword>
<evidence type="ECO:0000259" key="4">
    <source>
        <dbReference type="PROSITE" id="PS51464"/>
    </source>
</evidence>
<evidence type="ECO:0000313" key="5">
    <source>
        <dbReference type="EMBL" id="OGD03899.1"/>
    </source>
</evidence>
<feature type="region of interest" description="Disordered" evidence="3">
    <location>
        <begin position="1"/>
        <end position="20"/>
    </location>
</feature>
<sequence length="355" mass="39652">MHSDPLPPSSPPISDSSDLDTTGVRKSILALPDQCQQVFKDMATTTIPPHCYNVNNIVVSGMGGSVLGGRIIASLERQIIKIPVIISTEYHLPNFVNERTLVIICSYSGNTEETLSSLAEARARGAQIFIIASGGKLAELARQFDFPNYIFHPLHNPSNQPRMGLGYNIMSLVVLLSRCQLLHQPSDLGLLPQFLRSRQSNFPHLVHLSRDLTGHAIAIICAEHLKGAAYAMRNQLHENAKTFAVMFDLPELNHHLLEGLTYPQNLKDHLTFLFIDSPRYHPEVTRRFALTQEIVKKQRLSAYHLEVAGNSQLFEAMDLVQSGAYLAYSLSQINGVDPGPIPWVDWFKDKMHDQT</sequence>
<gene>
    <name evidence="5" type="ORF">A2989_04330</name>
</gene>
<dbReference type="STRING" id="1797259.A2989_04330"/>
<reference evidence="5 6" key="1">
    <citation type="journal article" date="2016" name="Nat. Commun.">
        <title>Thousands of microbial genomes shed light on interconnected biogeochemical processes in an aquifer system.</title>
        <authorList>
            <person name="Anantharaman K."/>
            <person name="Brown C.T."/>
            <person name="Hug L.A."/>
            <person name="Sharon I."/>
            <person name="Castelle C.J."/>
            <person name="Probst A.J."/>
            <person name="Thomas B.C."/>
            <person name="Singh A."/>
            <person name="Wilkins M.J."/>
            <person name="Karaoz U."/>
            <person name="Brodie E.L."/>
            <person name="Williams K.H."/>
            <person name="Hubbard S.S."/>
            <person name="Banfield J.F."/>
        </authorList>
    </citation>
    <scope>NUCLEOTIDE SEQUENCE [LARGE SCALE GENOMIC DNA]</scope>
</reference>
<dbReference type="AlphaFoldDB" id="A0A1F4ZBZ5"/>
<comment type="similarity">
    <text evidence="1">Belongs to the PGI/PMI family.</text>
</comment>
<dbReference type="SUPFAM" id="SSF53697">
    <property type="entry name" value="SIS domain"/>
    <property type="match status" value="1"/>
</dbReference>
<dbReference type="GO" id="GO:0005975">
    <property type="term" value="P:carbohydrate metabolic process"/>
    <property type="evidence" value="ECO:0007669"/>
    <property type="project" value="InterPro"/>
</dbReference>
<dbReference type="CDD" id="cd05017">
    <property type="entry name" value="SIS_PGI_PMI_1"/>
    <property type="match status" value="1"/>
</dbReference>
<dbReference type="Proteomes" id="UP000177080">
    <property type="component" value="Unassembled WGS sequence"/>
</dbReference>
<dbReference type="InterPro" id="IPR019490">
    <property type="entry name" value="Glu6P/Mann6P_isomerase_C"/>
</dbReference>
<dbReference type="Pfam" id="PF10432">
    <property type="entry name" value="bact-PGI_C"/>
    <property type="match status" value="1"/>
</dbReference>
<evidence type="ECO:0000313" key="6">
    <source>
        <dbReference type="Proteomes" id="UP000177080"/>
    </source>
</evidence>
<dbReference type="GO" id="GO:0097367">
    <property type="term" value="F:carbohydrate derivative binding"/>
    <property type="evidence" value="ECO:0007669"/>
    <property type="project" value="InterPro"/>
</dbReference>
<dbReference type="GO" id="GO:1901135">
    <property type="term" value="P:carbohydrate derivative metabolic process"/>
    <property type="evidence" value="ECO:0007669"/>
    <property type="project" value="InterPro"/>
</dbReference>
<dbReference type="InterPro" id="IPR046348">
    <property type="entry name" value="SIS_dom_sf"/>
</dbReference>
<organism evidence="5 6">
    <name type="scientific">Candidatus Amesbacteria bacterium RIFCSPLOWO2_01_FULL_48_25</name>
    <dbReference type="NCBI Taxonomy" id="1797259"/>
    <lineage>
        <taxon>Bacteria</taxon>
        <taxon>Candidatus Amesiibacteriota</taxon>
    </lineage>
</organism>
<dbReference type="InterPro" id="IPR001347">
    <property type="entry name" value="SIS_dom"/>
</dbReference>
<dbReference type="GO" id="GO:0004347">
    <property type="term" value="F:glucose-6-phosphate isomerase activity"/>
    <property type="evidence" value="ECO:0007669"/>
    <property type="project" value="InterPro"/>
</dbReference>
<proteinExistence type="inferred from homology"/>
<evidence type="ECO:0000256" key="3">
    <source>
        <dbReference type="SAM" id="MobiDB-lite"/>
    </source>
</evidence>
<dbReference type="Pfam" id="PF01380">
    <property type="entry name" value="SIS"/>
    <property type="match status" value="1"/>
</dbReference>
<comment type="caution">
    <text evidence="5">The sequence shown here is derived from an EMBL/GenBank/DDBJ whole genome shotgun (WGS) entry which is preliminary data.</text>
</comment>
<dbReference type="Gene3D" id="3.40.50.10490">
    <property type="entry name" value="Glucose-6-phosphate isomerase like protein, domain 1"/>
    <property type="match status" value="2"/>
</dbReference>
<dbReference type="PROSITE" id="PS51464">
    <property type="entry name" value="SIS"/>
    <property type="match status" value="1"/>
</dbReference>
<dbReference type="EMBL" id="MEXN01000004">
    <property type="protein sequence ID" value="OGD03899.1"/>
    <property type="molecule type" value="Genomic_DNA"/>
</dbReference>
<protein>
    <recommendedName>
        <fullName evidence="4">SIS domain-containing protein</fullName>
    </recommendedName>
</protein>